<reference evidence="1" key="1">
    <citation type="journal article" date="2014" name="PLoS ONE">
        <title>Avirulence Effector Discovery in a Plant Galling and Plant Parasitic Arthropod, the Hessian Fly (Mayetiola destructor).</title>
        <authorList>
            <person name="Aggarwal R."/>
            <person name="Subramanyam S."/>
            <person name="Zhao C."/>
            <person name="Chen M.S."/>
            <person name="Harris M.O."/>
            <person name="Stuart J.J."/>
        </authorList>
    </citation>
    <scope>NUCLEOTIDE SEQUENCE</scope>
</reference>
<protein>
    <submittedName>
        <fullName evidence="1">Uncharacterized protein</fullName>
    </submittedName>
</protein>
<sequence>MDSAILFGGSPNAVLISSCDKSIAMYSGLETNTEILNIAISARNESLNACKACLDAANVERNGIGTLPATLLMKTIFPVFR</sequence>
<organism evidence="1">
    <name type="scientific">Mayetiola destructor</name>
    <name type="common">Hessian fly</name>
    <dbReference type="NCBI Taxonomy" id="39758"/>
    <lineage>
        <taxon>Eukaryota</taxon>
        <taxon>Metazoa</taxon>
        <taxon>Ecdysozoa</taxon>
        <taxon>Arthropoda</taxon>
        <taxon>Hexapoda</taxon>
        <taxon>Insecta</taxon>
        <taxon>Pterygota</taxon>
        <taxon>Neoptera</taxon>
        <taxon>Endopterygota</taxon>
        <taxon>Diptera</taxon>
        <taxon>Nematocera</taxon>
        <taxon>Sciaroidea</taxon>
        <taxon>Cecidomyiidae</taxon>
        <taxon>Mayetiola</taxon>
    </lineage>
</organism>
<name>F6KPQ7_MAYDE</name>
<dbReference type="EMBL" id="HQ540429">
    <property type="protein sequence ID" value="AEG42072.1"/>
    <property type="molecule type" value="Genomic_DNA"/>
</dbReference>
<evidence type="ECO:0000313" key="1">
    <source>
        <dbReference type="EMBL" id="AEG42072.1"/>
    </source>
</evidence>
<dbReference type="AlphaFoldDB" id="F6KPQ7"/>
<proteinExistence type="predicted"/>
<accession>F6KPQ7</accession>